<name>W7TWG7_9STRA</name>
<organism evidence="12 13">
    <name type="scientific">Nannochloropsis gaditana</name>
    <dbReference type="NCBI Taxonomy" id="72520"/>
    <lineage>
        <taxon>Eukaryota</taxon>
        <taxon>Sar</taxon>
        <taxon>Stramenopiles</taxon>
        <taxon>Ochrophyta</taxon>
        <taxon>Eustigmatophyceae</taxon>
        <taxon>Eustigmatales</taxon>
        <taxon>Monodopsidaceae</taxon>
        <taxon>Nannochloropsis</taxon>
    </lineage>
</organism>
<evidence type="ECO:0000256" key="2">
    <source>
        <dbReference type="ARBA" id="ARBA00004906"/>
    </source>
</evidence>
<evidence type="ECO:0000256" key="7">
    <source>
        <dbReference type="ARBA" id="ARBA00022771"/>
    </source>
</evidence>
<keyword evidence="9" id="KW-0862">Zinc</keyword>
<dbReference type="InterPro" id="IPR002867">
    <property type="entry name" value="IBR_dom"/>
</dbReference>
<dbReference type="PANTHER" id="PTHR11685">
    <property type="entry name" value="RBR FAMILY RING FINGER AND IBR DOMAIN-CONTAINING"/>
    <property type="match status" value="1"/>
</dbReference>
<evidence type="ECO:0000259" key="11">
    <source>
        <dbReference type="PROSITE" id="PS51873"/>
    </source>
</evidence>
<reference evidence="12 13" key="1">
    <citation type="journal article" date="2014" name="Mol. Plant">
        <title>Chromosome Scale Genome Assembly and Transcriptome Profiling of Nannochloropsis gaditana in Nitrogen Depletion.</title>
        <authorList>
            <person name="Corteggiani Carpinelli E."/>
            <person name="Telatin A."/>
            <person name="Vitulo N."/>
            <person name="Forcato C."/>
            <person name="D'Angelo M."/>
            <person name="Schiavon R."/>
            <person name="Vezzi A."/>
            <person name="Giacometti G.M."/>
            <person name="Morosinotto T."/>
            <person name="Valle G."/>
        </authorList>
    </citation>
    <scope>NUCLEOTIDE SEQUENCE [LARGE SCALE GENOMIC DNA]</scope>
    <source>
        <strain evidence="12 13">B-31</strain>
    </source>
</reference>
<dbReference type="Proteomes" id="UP000019335">
    <property type="component" value="Chromosome 13"/>
</dbReference>
<protein>
    <recommendedName>
        <fullName evidence="3">RBR-type E3 ubiquitin transferase</fullName>
        <ecNumber evidence="3">2.3.2.31</ecNumber>
    </recommendedName>
</protein>
<dbReference type="AlphaFoldDB" id="W7TWG7"/>
<proteinExistence type="predicted"/>
<dbReference type="SUPFAM" id="SSF57850">
    <property type="entry name" value="RING/U-box"/>
    <property type="match status" value="2"/>
</dbReference>
<feature type="transmembrane region" description="Helical" evidence="10">
    <location>
        <begin position="239"/>
        <end position="265"/>
    </location>
</feature>
<dbReference type="InterPro" id="IPR044066">
    <property type="entry name" value="TRIAD_supradom"/>
</dbReference>
<dbReference type="PROSITE" id="PS51873">
    <property type="entry name" value="TRIAD"/>
    <property type="match status" value="1"/>
</dbReference>
<comment type="caution">
    <text evidence="12">The sequence shown here is derived from an EMBL/GenBank/DDBJ whole genome shotgun (WGS) entry which is preliminary data.</text>
</comment>
<feature type="domain" description="RING-type" evidence="11">
    <location>
        <begin position="1"/>
        <end position="216"/>
    </location>
</feature>
<dbReference type="InterPro" id="IPR031127">
    <property type="entry name" value="E3_UB_ligase_RBR"/>
</dbReference>
<evidence type="ECO:0000256" key="3">
    <source>
        <dbReference type="ARBA" id="ARBA00012251"/>
    </source>
</evidence>
<keyword evidence="5" id="KW-0479">Metal-binding</keyword>
<keyword evidence="10" id="KW-0472">Membrane</keyword>
<gene>
    <name evidence="12" type="ORF">Naga_101270g2</name>
</gene>
<evidence type="ECO:0000256" key="5">
    <source>
        <dbReference type="ARBA" id="ARBA00022723"/>
    </source>
</evidence>
<evidence type="ECO:0000256" key="9">
    <source>
        <dbReference type="ARBA" id="ARBA00022833"/>
    </source>
</evidence>
<feature type="non-terminal residue" evidence="12">
    <location>
        <position position="1"/>
    </location>
</feature>
<comment type="catalytic activity">
    <reaction evidence="1">
        <text>[E2 ubiquitin-conjugating enzyme]-S-ubiquitinyl-L-cysteine + [acceptor protein]-L-lysine = [E2 ubiquitin-conjugating enzyme]-L-cysteine + [acceptor protein]-N(6)-ubiquitinyl-L-lysine.</text>
        <dbReference type="EC" id="2.3.2.31"/>
    </reaction>
</comment>
<dbReference type="GO" id="GO:0008270">
    <property type="term" value="F:zinc ion binding"/>
    <property type="evidence" value="ECO:0007669"/>
    <property type="project" value="UniProtKB-KW"/>
</dbReference>
<comment type="pathway">
    <text evidence="2">Protein modification; protein ubiquitination.</text>
</comment>
<dbReference type="OrthoDB" id="205060at2759"/>
<dbReference type="EMBL" id="AZIL01001170">
    <property type="protein sequence ID" value="EWM24689.1"/>
    <property type="molecule type" value="Genomic_DNA"/>
</dbReference>
<evidence type="ECO:0000256" key="10">
    <source>
        <dbReference type="SAM" id="Phobius"/>
    </source>
</evidence>
<accession>W7TWG7</accession>
<dbReference type="Gene3D" id="1.20.120.1750">
    <property type="match status" value="1"/>
</dbReference>
<keyword evidence="8" id="KW-0833">Ubl conjugation pathway</keyword>
<dbReference type="GO" id="GO:0016567">
    <property type="term" value="P:protein ubiquitination"/>
    <property type="evidence" value="ECO:0007669"/>
    <property type="project" value="InterPro"/>
</dbReference>
<evidence type="ECO:0000313" key="13">
    <source>
        <dbReference type="Proteomes" id="UP000019335"/>
    </source>
</evidence>
<keyword evidence="10" id="KW-0812">Transmembrane</keyword>
<dbReference type="Pfam" id="PF22605">
    <property type="entry name" value="IBR_2"/>
    <property type="match status" value="1"/>
</dbReference>
<keyword evidence="7" id="KW-0863">Zinc-finger</keyword>
<dbReference type="EC" id="2.3.2.31" evidence="3"/>
<sequence length="380" mass="41602">PVAGDTRVERGKKAVAVPRFESILLTSPTPTFLPGENFPSSRHAHPPFLPPPPPSFLQPILYSENHLRALVDPDLFQKHEQRLKLRAQPSLRECPACQAVCEGGSKRRPLLVCAACGLSFCFLHATAHPVGKEGGAGCRRYLRQVEATERASKTTVRRISKPCPKCKAPTEKNGGCNHISCAQCRHEWCWLCEQRYTPYHYSPTNIFLGCPGAQFVDFGGGARGCCCRLGAPLCRLLRLLLAGILLPLPFALGVVVGVVGTVLWLPVGVLWACLGKLLATCPSGMPCFAGEWNAWDLLFPLVSGSHTFRQRNGAMGSVYVFVFLGAAPLVLVASLVLQVLWMPLALLVLVIRASRRRRLRPSFVLAPMLLITHFLDLDGE</sequence>
<keyword evidence="10" id="KW-1133">Transmembrane helix</keyword>
<evidence type="ECO:0000313" key="12">
    <source>
        <dbReference type="EMBL" id="EWM24689.1"/>
    </source>
</evidence>
<dbReference type="InterPro" id="IPR054694">
    <property type="entry name" value="Parkin-like_IBR"/>
</dbReference>
<evidence type="ECO:0000256" key="1">
    <source>
        <dbReference type="ARBA" id="ARBA00001798"/>
    </source>
</evidence>
<evidence type="ECO:0000256" key="4">
    <source>
        <dbReference type="ARBA" id="ARBA00022679"/>
    </source>
</evidence>
<dbReference type="Pfam" id="PF01485">
    <property type="entry name" value="IBR"/>
    <property type="match status" value="1"/>
</dbReference>
<keyword evidence="4" id="KW-0808">Transferase</keyword>
<evidence type="ECO:0000256" key="8">
    <source>
        <dbReference type="ARBA" id="ARBA00022786"/>
    </source>
</evidence>
<keyword evidence="13" id="KW-1185">Reference proteome</keyword>
<feature type="transmembrane region" description="Helical" evidence="10">
    <location>
        <begin position="318"/>
        <end position="351"/>
    </location>
</feature>
<dbReference type="GO" id="GO:0061630">
    <property type="term" value="F:ubiquitin protein ligase activity"/>
    <property type="evidence" value="ECO:0007669"/>
    <property type="project" value="UniProtKB-EC"/>
</dbReference>
<keyword evidence="6" id="KW-0677">Repeat</keyword>
<evidence type="ECO:0000256" key="6">
    <source>
        <dbReference type="ARBA" id="ARBA00022737"/>
    </source>
</evidence>